<comment type="caution">
    <text evidence="1">The sequence shown here is derived from an EMBL/GenBank/DDBJ whole genome shotgun (WGS) entry which is preliminary data.</text>
</comment>
<evidence type="ECO:0000313" key="1">
    <source>
        <dbReference type="EMBL" id="KAI3766133.1"/>
    </source>
</evidence>
<reference evidence="1 2" key="2">
    <citation type="journal article" date="2022" name="Mol. Ecol. Resour.">
        <title>The genomes of chicory, endive, great burdock and yacon provide insights into Asteraceae paleo-polyploidization history and plant inulin production.</title>
        <authorList>
            <person name="Fan W."/>
            <person name="Wang S."/>
            <person name="Wang H."/>
            <person name="Wang A."/>
            <person name="Jiang F."/>
            <person name="Liu H."/>
            <person name="Zhao H."/>
            <person name="Xu D."/>
            <person name="Zhang Y."/>
        </authorList>
    </citation>
    <scope>NUCLEOTIDE SEQUENCE [LARGE SCALE GENOMIC DNA]</scope>
    <source>
        <strain evidence="2">cv. Punajuju</strain>
        <tissue evidence="1">Leaves</tissue>
    </source>
</reference>
<sequence>MKDQLSRKLGPERSKQYFDYLKRFLSLKLTKIEFDKLCLRTIGKDNISLHNQLLRSLLKNACTRKLPPPPPTIGSKKVHHENGSVTAPLGIPCGARKVSSLGSNRKCVTVFDTGGLMETFKLKERMDQITATQGLQGVSMECATVLNNGLDAYLKGLIRSFTHFRSVNSVRPGQHFQIQREPKRPISLLDFRVAMELNPQQLGEDWPLLLEKICTHAFEE</sequence>
<dbReference type="EMBL" id="CM042011">
    <property type="protein sequence ID" value="KAI3766133.1"/>
    <property type="molecule type" value="Genomic_DNA"/>
</dbReference>
<proteinExistence type="predicted"/>
<dbReference type="Proteomes" id="UP001055811">
    <property type="component" value="Linkage Group LG03"/>
</dbReference>
<keyword evidence="2" id="KW-1185">Reference proteome</keyword>
<organism evidence="1 2">
    <name type="scientific">Cichorium intybus</name>
    <name type="common">Chicory</name>
    <dbReference type="NCBI Taxonomy" id="13427"/>
    <lineage>
        <taxon>Eukaryota</taxon>
        <taxon>Viridiplantae</taxon>
        <taxon>Streptophyta</taxon>
        <taxon>Embryophyta</taxon>
        <taxon>Tracheophyta</taxon>
        <taxon>Spermatophyta</taxon>
        <taxon>Magnoliopsida</taxon>
        <taxon>eudicotyledons</taxon>
        <taxon>Gunneridae</taxon>
        <taxon>Pentapetalae</taxon>
        <taxon>asterids</taxon>
        <taxon>campanulids</taxon>
        <taxon>Asterales</taxon>
        <taxon>Asteraceae</taxon>
        <taxon>Cichorioideae</taxon>
        <taxon>Cichorieae</taxon>
        <taxon>Cichoriinae</taxon>
        <taxon>Cichorium</taxon>
    </lineage>
</organism>
<reference evidence="2" key="1">
    <citation type="journal article" date="2022" name="Mol. Ecol. Resour.">
        <title>The genomes of chicory, endive, great burdock and yacon provide insights into Asteraceae palaeo-polyploidization history and plant inulin production.</title>
        <authorList>
            <person name="Fan W."/>
            <person name="Wang S."/>
            <person name="Wang H."/>
            <person name="Wang A."/>
            <person name="Jiang F."/>
            <person name="Liu H."/>
            <person name="Zhao H."/>
            <person name="Xu D."/>
            <person name="Zhang Y."/>
        </authorList>
    </citation>
    <scope>NUCLEOTIDE SEQUENCE [LARGE SCALE GENOMIC DNA]</scope>
    <source>
        <strain evidence="2">cv. Punajuju</strain>
    </source>
</reference>
<name>A0ACB9F464_CICIN</name>
<accession>A0ACB9F464</accession>
<gene>
    <name evidence="1" type="ORF">L2E82_16183</name>
</gene>
<protein>
    <submittedName>
        <fullName evidence="1">Uncharacterized protein</fullName>
    </submittedName>
</protein>
<evidence type="ECO:0000313" key="2">
    <source>
        <dbReference type="Proteomes" id="UP001055811"/>
    </source>
</evidence>